<comment type="caution">
    <text evidence="1">The sequence shown here is derived from an EMBL/GenBank/DDBJ whole genome shotgun (WGS) entry which is preliminary data.</text>
</comment>
<evidence type="ECO:0000313" key="1">
    <source>
        <dbReference type="EMBL" id="KAI4468708.1"/>
    </source>
</evidence>
<organism evidence="1 2">
    <name type="scientific">Holotrichia oblita</name>
    <name type="common">Chafer beetle</name>
    <dbReference type="NCBI Taxonomy" id="644536"/>
    <lineage>
        <taxon>Eukaryota</taxon>
        <taxon>Metazoa</taxon>
        <taxon>Ecdysozoa</taxon>
        <taxon>Arthropoda</taxon>
        <taxon>Hexapoda</taxon>
        <taxon>Insecta</taxon>
        <taxon>Pterygota</taxon>
        <taxon>Neoptera</taxon>
        <taxon>Endopterygota</taxon>
        <taxon>Coleoptera</taxon>
        <taxon>Polyphaga</taxon>
        <taxon>Scarabaeiformia</taxon>
        <taxon>Scarabaeidae</taxon>
        <taxon>Melolonthinae</taxon>
        <taxon>Holotrichia</taxon>
    </lineage>
</organism>
<name>A0ACB9TPL5_HOLOL</name>
<gene>
    <name evidence="1" type="ORF">MML48_2g00001610</name>
</gene>
<sequence length="213" mass="24510">MKGEGFNALDITELYKSTTVQSVINSLVGLPKTSEKYISKSHQKYIARGHLTPKADFIYGAQQKLTFYYANAVPQWQMFNARNWYAMELSVRDYASSKQLDLEVYTGSYQVQWLPHESTGKHIGLYLSKDKVPVPRLLWKVLYNRANQTGIVLIGVNNPYFVETKICRDISHRCTWVNWDRCNVGLGCGYCCEVDDFRKTVTSLPDFRVTKVL</sequence>
<proteinExistence type="predicted"/>
<protein>
    <submittedName>
        <fullName evidence="1">Endonuclease related</fullName>
    </submittedName>
</protein>
<dbReference type="EMBL" id="CM043016">
    <property type="protein sequence ID" value="KAI4468708.1"/>
    <property type="molecule type" value="Genomic_DNA"/>
</dbReference>
<dbReference type="Proteomes" id="UP001056778">
    <property type="component" value="Chromosome 2"/>
</dbReference>
<reference evidence="1" key="1">
    <citation type="submission" date="2022-04" db="EMBL/GenBank/DDBJ databases">
        <title>Chromosome-scale genome assembly of Holotrichia oblita Faldermann.</title>
        <authorList>
            <person name="Rongchong L."/>
        </authorList>
    </citation>
    <scope>NUCLEOTIDE SEQUENCE</scope>
    <source>
        <strain evidence="1">81SQS9</strain>
    </source>
</reference>
<keyword evidence="2" id="KW-1185">Reference proteome</keyword>
<keyword evidence="1" id="KW-0540">Nuclease</keyword>
<evidence type="ECO:0000313" key="2">
    <source>
        <dbReference type="Proteomes" id="UP001056778"/>
    </source>
</evidence>
<keyword evidence="1" id="KW-0378">Hydrolase</keyword>
<accession>A0ACB9TPL5</accession>
<keyword evidence="1" id="KW-0255">Endonuclease</keyword>